<dbReference type="PANTHER" id="PTHR22946:SF9">
    <property type="entry name" value="POLYKETIDE TRANSFERASE AF380"/>
    <property type="match status" value="1"/>
</dbReference>
<reference evidence="4 5" key="1">
    <citation type="submission" date="2021-11" db="EMBL/GenBank/DDBJ databases">
        <title>Draft genome sequence of Actinomycetospora sp. SF1 isolated from the rhizosphere soil.</title>
        <authorList>
            <person name="Duangmal K."/>
            <person name="Chantavorakit T."/>
        </authorList>
    </citation>
    <scope>NUCLEOTIDE SEQUENCE [LARGE SCALE GENOMIC DNA]</scope>
    <source>
        <strain evidence="4 5">TBRC 5722</strain>
    </source>
</reference>
<evidence type="ECO:0000313" key="4">
    <source>
        <dbReference type="EMBL" id="MCD2193246.1"/>
    </source>
</evidence>
<dbReference type="InterPro" id="IPR029058">
    <property type="entry name" value="AB_hydrolase_fold"/>
</dbReference>
<evidence type="ECO:0000313" key="5">
    <source>
        <dbReference type="Proteomes" id="UP001199469"/>
    </source>
</evidence>
<dbReference type="RefSeq" id="WP_230731090.1">
    <property type="nucleotide sequence ID" value="NZ_JAJNDB010000001.1"/>
</dbReference>
<gene>
    <name evidence="4" type="ORF">LQ327_07585</name>
</gene>
<dbReference type="Pfam" id="PF12697">
    <property type="entry name" value="Abhydrolase_6"/>
    <property type="match status" value="1"/>
</dbReference>
<protein>
    <submittedName>
        <fullName evidence="4">Alpha/beta hydrolase</fullName>
    </submittedName>
</protein>
<dbReference type="Proteomes" id="UP001199469">
    <property type="component" value="Unassembled WGS sequence"/>
</dbReference>
<comment type="similarity">
    <text evidence="2">Belongs to the AB hydrolase superfamily. FUS2 hydrolase family.</text>
</comment>
<accession>A0ABS8P4R1</accession>
<dbReference type="EMBL" id="JAJNDB010000001">
    <property type="protein sequence ID" value="MCD2193246.1"/>
    <property type="molecule type" value="Genomic_DNA"/>
</dbReference>
<proteinExistence type="inferred from homology"/>
<dbReference type="Gene3D" id="3.40.50.1820">
    <property type="entry name" value="alpha/beta hydrolase"/>
    <property type="match status" value="2"/>
</dbReference>
<feature type="domain" description="AB hydrolase-1" evidence="3">
    <location>
        <begin position="36"/>
        <end position="277"/>
    </location>
</feature>
<comment type="caution">
    <text evidence="4">The sequence shown here is derived from an EMBL/GenBank/DDBJ whole genome shotgun (WGS) entry which is preliminary data.</text>
</comment>
<dbReference type="InterPro" id="IPR000073">
    <property type="entry name" value="AB_hydrolase_1"/>
</dbReference>
<organism evidence="4 5">
    <name type="scientific">Actinomycetospora endophytica</name>
    <dbReference type="NCBI Taxonomy" id="2291215"/>
    <lineage>
        <taxon>Bacteria</taxon>
        <taxon>Bacillati</taxon>
        <taxon>Actinomycetota</taxon>
        <taxon>Actinomycetes</taxon>
        <taxon>Pseudonocardiales</taxon>
        <taxon>Pseudonocardiaceae</taxon>
        <taxon>Actinomycetospora</taxon>
    </lineage>
</organism>
<keyword evidence="1 4" id="KW-0378">Hydrolase</keyword>
<evidence type="ECO:0000256" key="2">
    <source>
        <dbReference type="ARBA" id="ARBA00038115"/>
    </source>
</evidence>
<evidence type="ECO:0000256" key="1">
    <source>
        <dbReference type="ARBA" id="ARBA00022801"/>
    </source>
</evidence>
<sequence length="299" mass="31181">MAVGEIALESEGRRLGAWYLRAEDESLATGAGRPCVVMAHGFGATRDSGLLPFAEGFTAAGADVLLFDYRGFADSDGDLRRNIDHRAHRRDYHAAVARARLIEGVDPARIVLWGSSYSGGHVVAVAAEDPRIAGVISQGAAMDGLGAVMEILRYAGAGQLLKLSGHAIVDMVGALLGRREHRVGIFGASGATAAITSADAAPGYGAIIGPSFENDMPARGILTIPLNRPVTAAPRVRCPMLLVVAGDDSIAPPAAVRKVAATAGGPVETLELDCGHFDIYVGEPFATSLERQIGFLRSL</sequence>
<keyword evidence="5" id="KW-1185">Reference proteome</keyword>
<dbReference type="SUPFAM" id="SSF53474">
    <property type="entry name" value="alpha/beta-Hydrolases"/>
    <property type="match status" value="1"/>
</dbReference>
<dbReference type="PANTHER" id="PTHR22946">
    <property type="entry name" value="DIENELACTONE HYDROLASE DOMAIN-CONTAINING PROTEIN-RELATED"/>
    <property type="match status" value="1"/>
</dbReference>
<evidence type="ECO:0000259" key="3">
    <source>
        <dbReference type="Pfam" id="PF12697"/>
    </source>
</evidence>
<dbReference type="InterPro" id="IPR050261">
    <property type="entry name" value="FrsA_esterase"/>
</dbReference>
<name>A0ABS8P4R1_9PSEU</name>
<dbReference type="GO" id="GO:0016787">
    <property type="term" value="F:hydrolase activity"/>
    <property type="evidence" value="ECO:0007669"/>
    <property type="project" value="UniProtKB-KW"/>
</dbReference>